<keyword evidence="16" id="KW-1185">Reference proteome</keyword>
<keyword evidence="4" id="KW-0813">Transport</keyword>
<dbReference type="GO" id="GO:0061526">
    <property type="term" value="P:acetylcholine secretion"/>
    <property type="evidence" value="ECO:0007669"/>
    <property type="project" value="Ensembl"/>
</dbReference>
<reference evidence="15 16" key="2">
    <citation type="journal article" date="2012" name="Nature">
        <title>Insights into hominid evolution from the gorilla genome sequence.</title>
        <authorList>
            <person name="Scally A."/>
            <person name="Dutheil J.Y."/>
            <person name="Hillier L.W."/>
            <person name="Jordan G.E."/>
            <person name="Goodhead I."/>
            <person name="Herrero J."/>
            <person name="Hobolth A."/>
            <person name="Lappalainen T."/>
            <person name="Mailund T."/>
            <person name="Marques-Bonet T."/>
            <person name="McCarthy S."/>
            <person name="Montgomery S.H."/>
            <person name="Schwalie P.C."/>
            <person name="Tang Y.A."/>
            <person name="Ward M.C."/>
            <person name="Xue Y."/>
            <person name="Yngvadottir B."/>
            <person name="Alkan C."/>
            <person name="Andersen L.N."/>
            <person name="Ayub Q."/>
            <person name="Ball E.V."/>
            <person name="Beal K."/>
            <person name="Bradley B.J."/>
            <person name="Chen Y."/>
            <person name="Clee C.M."/>
            <person name="Fitzgerald S."/>
            <person name="Graves T.A."/>
            <person name="Gu Y."/>
            <person name="Heath P."/>
            <person name="Heger A."/>
            <person name="Karakoc E."/>
            <person name="Kolb-Kokocinski A."/>
            <person name="Laird G.K."/>
            <person name="Lunter G."/>
            <person name="Meader S."/>
            <person name="Mort M."/>
            <person name="Mullikin J.C."/>
            <person name="Munch K."/>
            <person name="O'Connor T.D."/>
            <person name="Phillips A.D."/>
            <person name="Prado-Martinez J."/>
            <person name="Rogers A.S."/>
            <person name="Sajjadian S."/>
            <person name="Schmidt D."/>
            <person name="Shaw K."/>
            <person name="Simpson J.T."/>
            <person name="Stenson P.D."/>
            <person name="Turner D.J."/>
            <person name="Vigilant L."/>
            <person name="Vilella A.J."/>
            <person name="Whitener W."/>
            <person name="Zhu B."/>
            <person name="Cooper D.N."/>
            <person name="de Jong P."/>
            <person name="Dermitzakis E.T."/>
            <person name="Eichler E.E."/>
            <person name="Flicek P."/>
            <person name="Goldman N."/>
            <person name="Mundy N.I."/>
            <person name="Ning Z."/>
            <person name="Odom D.T."/>
            <person name="Ponting C.P."/>
            <person name="Quail M.A."/>
            <person name="Ryder O.A."/>
            <person name="Searle S.M."/>
            <person name="Warren W.C."/>
            <person name="Wilson R.K."/>
            <person name="Schierup M.H."/>
            <person name="Rogers J."/>
            <person name="Tyler-Smith C."/>
            <person name="Durbin R."/>
        </authorList>
    </citation>
    <scope>NUCLEOTIDE SEQUENCE [LARGE SCALE GENOMIC DNA]</scope>
</reference>
<feature type="transmembrane region" description="Helical" evidence="14">
    <location>
        <begin position="595"/>
        <end position="619"/>
    </location>
</feature>
<dbReference type="GO" id="GO:0008292">
    <property type="term" value="P:acetylcholine biosynthetic process"/>
    <property type="evidence" value="ECO:0007669"/>
    <property type="project" value="Ensembl"/>
</dbReference>
<evidence type="ECO:0000256" key="9">
    <source>
        <dbReference type="ARBA" id="ARBA00023136"/>
    </source>
</evidence>
<gene>
    <name evidence="15" type="primary">SLC44A4</name>
</gene>
<evidence type="ECO:0000256" key="5">
    <source>
        <dbReference type="ARBA" id="ARBA00022449"/>
    </source>
</evidence>
<evidence type="ECO:0000256" key="13">
    <source>
        <dbReference type="ARBA" id="ARBA00045909"/>
    </source>
</evidence>
<proteinExistence type="inferred from homology"/>
<feature type="transmembrane region" description="Helical" evidence="14">
    <location>
        <begin position="232"/>
        <end position="253"/>
    </location>
</feature>
<evidence type="ECO:0000313" key="15">
    <source>
        <dbReference type="Ensembl" id="ENSGGOP00000034627.1"/>
    </source>
</evidence>
<evidence type="ECO:0000256" key="3">
    <source>
        <dbReference type="ARBA" id="ARBA00007168"/>
    </source>
</evidence>
<keyword evidence="5" id="KW-0050">Antiport</keyword>
<comment type="function">
    <text evidence="13">Choline transporter that plays a role in the choline-acetylcholine system and is required to the efferent innervation of hair cells in the olivocochlear bundle for the maintenance of physiological function of outer hair cells and the protection of hair cells from acoustic injury. Also described as a thiamine pyrophosphate transporter in colon, may mediate the absorption of microbiota-generated thiamine pyrophosphate and contribute to host thiamine (vitamin B1) homeostasis.</text>
</comment>
<dbReference type="InterPro" id="IPR007603">
    <property type="entry name" value="Choline_transptr-like"/>
</dbReference>
<reference evidence="16" key="1">
    <citation type="submission" date="2011-05" db="EMBL/GenBank/DDBJ databases">
        <title>Insights into the evolution of the great apes provided by the gorilla genome.</title>
        <authorList>
            <person name="Scally A."/>
        </authorList>
    </citation>
    <scope>NUCLEOTIDE SEQUENCE [LARGE SCALE GENOMIC DNA]</scope>
</reference>
<comment type="catalytic activity">
    <reaction evidence="11">
        <text>choline(out) + n H(+)(in) = choline(in) + n H(+)(out)</text>
        <dbReference type="Rhea" id="RHEA:75463"/>
        <dbReference type="ChEBI" id="CHEBI:15354"/>
        <dbReference type="ChEBI" id="CHEBI:15378"/>
    </reaction>
</comment>
<reference evidence="15" key="4">
    <citation type="submission" date="2025-09" db="UniProtKB">
        <authorList>
            <consortium name="Ensembl"/>
        </authorList>
    </citation>
    <scope>IDENTIFICATION</scope>
</reference>
<name>A0A2I2YIL9_GORGO</name>
<feature type="transmembrane region" description="Helical" evidence="14">
    <location>
        <begin position="312"/>
        <end position="333"/>
    </location>
</feature>
<dbReference type="EMBL" id="CABD030044210">
    <property type="status" value="NOT_ANNOTATED_CDS"/>
    <property type="molecule type" value="Genomic_DNA"/>
</dbReference>
<evidence type="ECO:0000256" key="1">
    <source>
        <dbReference type="ARBA" id="ARBA00004141"/>
    </source>
</evidence>
<sequence length="711" mass="79387">MQRETHPPHLFSCPSGKPVKYDPSFRGPIKNRSCTDVICCVLFLLFILGYIVVGIVAWLYGDPRQVLYPRNSTGAYCGMGENKDKPYLLYFNIFSCILSSNIISVAENGLQCPTPQVCVSSCPEDPWTVGKNEFSQTVGEVFYTKNRNFCLPGVPWNMVNITLQAELLAPNPAARLSLPALGRCFPWTNVTPPALPGITNDTTIQQGISGLIDSLNARDISVKIFEDFAQSWYWILVALGVALVLSLLFILLLRLVAGPLVLVLILGVLGVLAYGIYYCWEEYRVLQDKGASISQLGFTTNLSAYQSVQETWLAALIVLAVLEAILLLVLIFLRQRIRIAIALLKEASKAVGQMMSTMFYPLVTFVLLLICLAYWAMTALYPLPTQPYVLWASNISSPGCEKVPINTSCNPTAQLVNSSCPGLMCVFQGYSSKGLIQRSVFNLQIYGVLGLFWTLNWVLALGQCVLAGAFASFYWAFHKPQDIPTFPLISAFIRTLRYHTGSLAFGALILTLVQIARVILEYIDHKLRGVQNPVARCIMCCFKCCLWCLEKFIKFLNRNAYIMIAIYGKNFCISAKNAFMLLMRNIVRVVVLDKVTDLLLFFGKLLVVGGVGVLSFFFFSGRIPGLGKDFKSPHLNYYWLPIMTSILGAYVIASGFFSVFGMCVDTLFLCFLEDLERNNGSLDRPYYMSKNLLKILGKKNEAPPDNKKRKK</sequence>
<keyword evidence="8 14" id="KW-1133">Transmembrane helix</keyword>
<feature type="transmembrane region" description="Helical" evidence="14">
    <location>
        <begin position="260"/>
        <end position="280"/>
    </location>
</feature>
<keyword evidence="7 14" id="KW-0812">Transmembrane</keyword>
<evidence type="ECO:0000313" key="16">
    <source>
        <dbReference type="Proteomes" id="UP000001519"/>
    </source>
</evidence>
<comment type="similarity">
    <text evidence="3 14">Belongs to the CTL (choline transporter-like) family.</text>
</comment>
<dbReference type="Pfam" id="PF04515">
    <property type="entry name" value="Choline_transpo"/>
    <property type="match status" value="1"/>
</dbReference>
<dbReference type="EMBL" id="CABD030044211">
    <property type="status" value="NOT_ANNOTATED_CDS"/>
    <property type="molecule type" value="Genomic_DNA"/>
</dbReference>
<comment type="subcellular location">
    <subcellularLocation>
        <location evidence="2">Apical cell membrane</location>
    </subcellularLocation>
    <subcellularLocation>
        <location evidence="14">Cell membrane</location>
        <topology evidence="14">Multi-pass membrane protein</topology>
    </subcellularLocation>
    <subcellularLocation>
        <location evidence="1">Membrane</location>
        <topology evidence="1">Multi-pass membrane protein</topology>
    </subcellularLocation>
</comment>
<accession>A0A2I2YIL9</accession>
<dbReference type="AlphaFoldDB" id="A0A2I2YIL9"/>
<dbReference type="GeneTree" id="ENSGT00940000160576"/>
<protein>
    <recommendedName>
        <fullName evidence="14">Choline transporter-like protein</fullName>
    </recommendedName>
</protein>
<comment type="catalytic activity">
    <reaction evidence="12">
        <text>thiamine diphosphate(out) = thiamine diphosphate(in)</text>
        <dbReference type="Rhea" id="RHEA:75471"/>
        <dbReference type="ChEBI" id="CHEBI:58937"/>
    </reaction>
</comment>
<dbReference type="GO" id="GO:0090422">
    <property type="term" value="F:thiamine pyrophosphate transmembrane transporter activity"/>
    <property type="evidence" value="ECO:0007669"/>
    <property type="project" value="Ensembl"/>
</dbReference>
<evidence type="ECO:0000256" key="14">
    <source>
        <dbReference type="RuleBase" id="RU368066"/>
    </source>
</evidence>
<dbReference type="GO" id="GO:0030307">
    <property type="term" value="P:positive regulation of cell growth"/>
    <property type="evidence" value="ECO:0007669"/>
    <property type="project" value="Ensembl"/>
</dbReference>
<keyword evidence="6" id="KW-1003">Cell membrane</keyword>
<evidence type="ECO:0000256" key="11">
    <source>
        <dbReference type="ARBA" id="ARBA00035093"/>
    </source>
</evidence>
<dbReference type="PANTHER" id="PTHR12385:SF37">
    <property type="entry name" value="CHOLINE TRANSPORTER-LIKE PROTEIN 4"/>
    <property type="match status" value="1"/>
</dbReference>
<reference evidence="15" key="3">
    <citation type="submission" date="2025-08" db="UniProtKB">
        <authorList>
            <consortium name="Ensembl"/>
        </authorList>
    </citation>
    <scope>IDENTIFICATION</scope>
</reference>
<feature type="transmembrane region" description="Helical" evidence="14">
    <location>
        <begin position="639"/>
        <end position="672"/>
    </location>
</feature>
<evidence type="ECO:0000256" key="12">
    <source>
        <dbReference type="ARBA" id="ARBA00036880"/>
    </source>
</evidence>
<keyword evidence="10" id="KW-0325">Glycoprotein</keyword>
<evidence type="ECO:0000256" key="4">
    <source>
        <dbReference type="ARBA" id="ARBA00022448"/>
    </source>
</evidence>
<evidence type="ECO:0000256" key="7">
    <source>
        <dbReference type="ARBA" id="ARBA00022692"/>
    </source>
</evidence>
<dbReference type="Proteomes" id="UP000001519">
    <property type="component" value="Chromosome 6"/>
</dbReference>
<evidence type="ECO:0000256" key="10">
    <source>
        <dbReference type="ARBA" id="ARBA00023180"/>
    </source>
</evidence>
<feature type="transmembrane region" description="Helical" evidence="14">
    <location>
        <begin position="457"/>
        <end position="477"/>
    </location>
</feature>
<dbReference type="EMBL" id="CABD030044209">
    <property type="status" value="NOT_ANNOTATED_CDS"/>
    <property type="molecule type" value="Genomic_DNA"/>
</dbReference>
<organism evidence="15 16">
    <name type="scientific">Gorilla gorilla gorilla</name>
    <name type="common">Western lowland gorilla</name>
    <dbReference type="NCBI Taxonomy" id="9595"/>
    <lineage>
        <taxon>Eukaryota</taxon>
        <taxon>Metazoa</taxon>
        <taxon>Chordata</taxon>
        <taxon>Craniata</taxon>
        <taxon>Vertebrata</taxon>
        <taxon>Euteleostomi</taxon>
        <taxon>Mammalia</taxon>
        <taxon>Eutheria</taxon>
        <taxon>Euarchontoglires</taxon>
        <taxon>Primates</taxon>
        <taxon>Haplorrhini</taxon>
        <taxon>Catarrhini</taxon>
        <taxon>Hominidae</taxon>
        <taxon>Gorilla</taxon>
    </lineage>
</organism>
<feature type="transmembrane region" description="Helical" evidence="14">
    <location>
        <begin position="37"/>
        <end position="60"/>
    </location>
</feature>
<keyword evidence="9 14" id="KW-0472">Membrane</keyword>
<feature type="transmembrane region" description="Helical" evidence="14">
    <location>
        <begin position="498"/>
        <end position="520"/>
    </location>
</feature>
<dbReference type="GO" id="GO:0015220">
    <property type="term" value="F:choline transmembrane transporter activity"/>
    <property type="evidence" value="ECO:0007669"/>
    <property type="project" value="Ensembl"/>
</dbReference>
<dbReference type="PANTHER" id="PTHR12385">
    <property type="entry name" value="CHOLINE TRANSPORTER-LIKE (SLC FAMILY 44)"/>
    <property type="match status" value="1"/>
</dbReference>
<feature type="transmembrane region" description="Helical" evidence="14">
    <location>
        <begin position="354"/>
        <end position="377"/>
    </location>
</feature>
<dbReference type="Bgee" id="ENSGGOG00000008972">
    <property type="expression patterns" value="Expressed in adult mammalian kidney and 1 other cell type or tissue"/>
</dbReference>
<dbReference type="GO" id="GO:0015297">
    <property type="term" value="F:antiporter activity"/>
    <property type="evidence" value="ECO:0007669"/>
    <property type="project" value="UniProtKB-KW"/>
</dbReference>
<dbReference type="FunCoup" id="A0A2I2YIL9">
    <property type="interactions" value="258"/>
</dbReference>
<evidence type="ECO:0000256" key="2">
    <source>
        <dbReference type="ARBA" id="ARBA00004221"/>
    </source>
</evidence>
<evidence type="ECO:0000256" key="6">
    <source>
        <dbReference type="ARBA" id="ARBA00022475"/>
    </source>
</evidence>
<feature type="transmembrane region" description="Helical" evidence="14">
    <location>
        <begin position="560"/>
        <end position="583"/>
    </location>
</feature>
<dbReference type="GO" id="GO:0006656">
    <property type="term" value="P:phosphatidylcholine biosynthetic process"/>
    <property type="evidence" value="ECO:0007669"/>
    <property type="project" value="UniProtKB-ARBA"/>
</dbReference>
<dbReference type="InParanoid" id="A0A2I2YIL9"/>
<dbReference type="OMA" id="SFCNSAY"/>
<dbReference type="GO" id="GO:0016324">
    <property type="term" value="C:apical plasma membrane"/>
    <property type="evidence" value="ECO:0007669"/>
    <property type="project" value="UniProtKB-SubCell"/>
</dbReference>
<dbReference type="Ensembl" id="ENSGGOT00000054427.1">
    <property type="protein sequence ID" value="ENSGGOP00000034627.1"/>
    <property type="gene ID" value="ENSGGOG00000008972.3"/>
</dbReference>
<dbReference type="STRING" id="9593.ENSGGOP00000034627"/>
<evidence type="ECO:0000256" key="8">
    <source>
        <dbReference type="ARBA" id="ARBA00022989"/>
    </source>
</evidence>